<evidence type="ECO:0000313" key="1">
    <source>
        <dbReference type="EMBL" id="KLO20495.1"/>
    </source>
</evidence>
<evidence type="ECO:0000313" key="2">
    <source>
        <dbReference type="Proteomes" id="UP000053477"/>
    </source>
</evidence>
<reference evidence="1 2" key="1">
    <citation type="submission" date="2015-04" db="EMBL/GenBank/DDBJ databases">
        <title>Complete genome sequence of Schizopora paradoxa KUC8140, a cosmopolitan wood degrader in East Asia.</title>
        <authorList>
            <consortium name="DOE Joint Genome Institute"/>
            <person name="Min B."/>
            <person name="Park H."/>
            <person name="Jang Y."/>
            <person name="Kim J.-J."/>
            <person name="Kim K.H."/>
            <person name="Pangilinan J."/>
            <person name="Lipzen A."/>
            <person name="Riley R."/>
            <person name="Grigoriev I.V."/>
            <person name="Spatafora J.W."/>
            <person name="Choi I.-G."/>
        </authorList>
    </citation>
    <scope>NUCLEOTIDE SEQUENCE [LARGE SCALE GENOMIC DNA]</scope>
    <source>
        <strain evidence="1 2">KUC8140</strain>
    </source>
</reference>
<dbReference type="Proteomes" id="UP000053477">
    <property type="component" value="Unassembled WGS sequence"/>
</dbReference>
<dbReference type="AlphaFoldDB" id="A0A0H2S886"/>
<protein>
    <submittedName>
        <fullName evidence="1">Uncharacterized protein</fullName>
    </submittedName>
</protein>
<dbReference type="InParanoid" id="A0A0H2S886"/>
<organism evidence="1 2">
    <name type="scientific">Schizopora paradoxa</name>
    <dbReference type="NCBI Taxonomy" id="27342"/>
    <lineage>
        <taxon>Eukaryota</taxon>
        <taxon>Fungi</taxon>
        <taxon>Dikarya</taxon>
        <taxon>Basidiomycota</taxon>
        <taxon>Agaricomycotina</taxon>
        <taxon>Agaricomycetes</taxon>
        <taxon>Hymenochaetales</taxon>
        <taxon>Schizoporaceae</taxon>
        <taxon>Schizopora</taxon>
    </lineage>
</organism>
<dbReference type="EMBL" id="KQ085882">
    <property type="protein sequence ID" value="KLO20495.1"/>
    <property type="molecule type" value="Genomic_DNA"/>
</dbReference>
<name>A0A0H2S886_9AGAM</name>
<accession>A0A0H2S886</accession>
<keyword evidence="2" id="KW-1185">Reference proteome</keyword>
<sequence>MVIMERCVMRELEDEKGEKPRGETRSMGDRRLLLGGTDGLRAAGTDVDDGLDVFRGEDERMGVVNRDIGACQRRRRKREEGGQRRVEASFLIKATCPSRGGDIPVISIVLQLATSRSVDGLEEVVVVVVVDNNVAVPKSFASVEGSLIAVQSCDVRTHSKVFARLAINFASEGTTQLRLLTPAIALFALRAIPADTNKAWQPRFHPNI</sequence>
<proteinExistence type="predicted"/>
<gene>
    <name evidence="1" type="ORF">SCHPADRAFT_923640</name>
</gene>